<evidence type="ECO:0000313" key="3">
    <source>
        <dbReference type="Proteomes" id="UP000018948"/>
    </source>
</evidence>
<feature type="region of interest" description="Disordered" evidence="1">
    <location>
        <begin position="1"/>
        <end position="28"/>
    </location>
</feature>
<sequence length="80" mass="9017">MVRDDDDPPIQTTSAVRQTETKEKLQKGQEKKEIDDTLVFVDTVVNVGQFVLKCIDAAKNVKIREKLINDTMVASDKIVI</sequence>
<protein>
    <submittedName>
        <fullName evidence="2">Uncharacterized protein</fullName>
    </submittedName>
</protein>
<feature type="compositionally biased region" description="Basic and acidic residues" evidence="1">
    <location>
        <begin position="19"/>
        <end position="28"/>
    </location>
</feature>
<proteinExistence type="predicted"/>
<accession>W2Y0R0</accession>
<evidence type="ECO:0000313" key="2">
    <source>
        <dbReference type="EMBL" id="ETP28571.1"/>
    </source>
</evidence>
<dbReference type="AlphaFoldDB" id="W2Y0R0"/>
<name>W2Y0R0_PHYNI</name>
<comment type="caution">
    <text evidence="2">The sequence shown here is derived from an EMBL/GenBank/DDBJ whole genome shotgun (WGS) entry which is preliminary data.</text>
</comment>
<organism evidence="2 3">
    <name type="scientific">Phytophthora nicotianae P10297</name>
    <dbReference type="NCBI Taxonomy" id="1317064"/>
    <lineage>
        <taxon>Eukaryota</taxon>
        <taxon>Sar</taxon>
        <taxon>Stramenopiles</taxon>
        <taxon>Oomycota</taxon>
        <taxon>Peronosporomycetes</taxon>
        <taxon>Peronosporales</taxon>
        <taxon>Peronosporaceae</taxon>
        <taxon>Phytophthora</taxon>
    </lineage>
</organism>
<dbReference type="Proteomes" id="UP000018948">
    <property type="component" value="Unassembled WGS sequence"/>
</dbReference>
<reference evidence="2 3" key="1">
    <citation type="submission" date="2013-11" db="EMBL/GenBank/DDBJ databases">
        <title>The Genome Sequence of Phytophthora parasitica P10297.</title>
        <authorList>
            <consortium name="The Broad Institute Genomics Platform"/>
            <person name="Russ C."/>
            <person name="Tyler B."/>
            <person name="Panabieres F."/>
            <person name="Shan W."/>
            <person name="Tripathy S."/>
            <person name="Grunwald N."/>
            <person name="Machado M."/>
            <person name="Johnson C.S."/>
            <person name="Walker B."/>
            <person name="Young S.K."/>
            <person name="Zeng Q."/>
            <person name="Gargeya S."/>
            <person name="Fitzgerald M."/>
            <person name="Haas B."/>
            <person name="Abouelleil A."/>
            <person name="Allen A.W."/>
            <person name="Alvarado L."/>
            <person name="Arachchi H.M."/>
            <person name="Berlin A.M."/>
            <person name="Chapman S.B."/>
            <person name="Gainer-Dewar J."/>
            <person name="Goldberg J."/>
            <person name="Griggs A."/>
            <person name="Gujja S."/>
            <person name="Hansen M."/>
            <person name="Howarth C."/>
            <person name="Imamovic A."/>
            <person name="Ireland A."/>
            <person name="Larimer J."/>
            <person name="McCowan C."/>
            <person name="Murphy C."/>
            <person name="Pearson M."/>
            <person name="Poon T.W."/>
            <person name="Priest M."/>
            <person name="Roberts A."/>
            <person name="Saif S."/>
            <person name="Shea T."/>
            <person name="Sisk P."/>
            <person name="Sykes S."/>
            <person name="Wortman J."/>
            <person name="Nusbaum C."/>
            <person name="Birren B."/>
        </authorList>
    </citation>
    <scope>NUCLEOTIDE SEQUENCE [LARGE SCALE GENOMIC DNA]</scope>
    <source>
        <strain evidence="2 3">P10297</strain>
    </source>
</reference>
<gene>
    <name evidence="2" type="ORF">F442_22137</name>
</gene>
<dbReference type="EMBL" id="ANIY01004589">
    <property type="protein sequence ID" value="ETP28571.1"/>
    <property type="molecule type" value="Genomic_DNA"/>
</dbReference>
<evidence type="ECO:0000256" key="1">
    <source>
        <dbReference type="SAM" id="MobiDB-lite"/>
    </source>
</evidence>